<dbReference type="Gene3D" id="3.20.20.70">
    <property type="entry name" value="Aldolase class I"/>
    <property type="match status" value="1"/>
</dbReference>
<evidence type="ECO:0000256" key="5">
    <source>
        <dbReference type="ARBA" id="ARBA00023004"/>
    </source>
</evidence>
<dbReference type="InterPro" id="IPR058240">
    <property type="entry name" value="rSAM_sf"/>
</dbReference>
<dbReference type="PROSITE" id="PS51918">
    <property type="entry name" value="RADICAL_SAM"/>
    <property type="match status" value="1"/>
</dbReference>
<evidence type="ECO:0000256" key="6">
    <source>
        <dbReference type="ARBA" id="ARBA00023014"/>
    </source>
</evidence>
<keyword evidence="4" id="KW-0479">Metal-binding</keyword>
<dbReference type="SFLD" id="SFLDG01387">
    <property type="entry name" value="BtrN-like_SPASM_domain_contain"/>
    <property type="match status" value="1"/>
</dbReference>
<dbReference type="SUPFAM" id="SSF102114">
    <property type="entry name" value="Radical SAM enzymes"/>
    <property type="match status" value="1"/>
</dbReference>
<dbReference type="Pfam" id="PF04055">
    <property type="entry name" value="Radical_SAM"/>
    <property type="match status" value="1"/>
</dbReference>
<sequence length="336" mass="38133">MDNSKIKPSFDTNRQILGKIYPLATPFNVILDASEACNFRCNYCFRSGSDKNGWGYAKDGKLMGRETFLSAFEQVMKFSEPVRQISLSNHGEPLVNRDVPWMVRYMREQGYRGRISIHTNASLLDEEYAEELARAGLSRIVISLQGLTGDKYKEVCGAEVDFDRLLRAISTVRQFRDAHITEIDVKIADTSLASGEKAEFYSLFEPIADRVFIEKIVPIWKNIGAGEAVATNKFGAKFPPQKCCTLIFHTIVVTPNGDVYPCTQLLCPYRLGNIRENTLKNYWDGDERRDLLRSILVLDAPAMCGGCYIRQNSIYSEQDMIDDYREEILARLGNQS</sequence>
<gene>
    <name evidence="8" type="ORF">E7201_00295</name>
</gene>
<name>A0A927ZTL9_SELRU</name>
<protein>
    <submittedName>
        <fullName evidence="8">Radical SAM protein</fullName>
    </submittedName>
</protein>
<dbReference type="AlphaFoldDB" id="A0A927ZTL9"/>
<dbReference type="PANTHER" id="PTHR11228">
    <property type="entry name" value="RADICAL SAM DOMAIN PROTEIN"/>
    <property type="match status" value="1"/>
</dbReference>
<keyword evidence="2" id="KW-0004">4Fe-4S</keyword>
<dbReference type="EMBL" id="SVBY01000002">
    <property type="protein sequence ID" value="MBE6091610.1"/>
    <property type="molecule type" value="Genomic_DNA"/>
</dbReference>
<keyword evidence="6" id="KW-0411">Iron-sulfur</keyword>
<dbReference type="Proteomes" id="UP000761380">
    <property type="component" value="Unassembled WGS sequence"/>
</dbReference>
<dbReference type="CDD" id="cd21109">
    <property type="entry name" value="SPASM"/>
    <property type="match status" value="1"/>
</dbReference>
<evidence type="ECO:0000256" key="3">
    <source>
        <dbReference type="ARBA" id="ARBA00022691"/>
    </source>
</evidence>
<dbReference type="SFLD" id="SFLDG01067">
    <property type="entry name" value="SPASM/twitch_domain_containing"/>
    <property type="match status" value="1"/>
</dbReference>
<comment type="cofactor">
    <cofactor evidence="1">
        <name>[4Fe-4S] cluster</name>
        <dbReference type="ChEBI" id="CHEBI:49883"/>
    </cofactor>
</comment>
<dbReference type="InterPro" id="IPR034391">
    <property type="entry name" value="AdoMet-like_SPASM_containing"/>
</dbReference>
<dbReference type="GO" id="GO:0051536">
    <property type="term" value="F:iron-sulfur cluster binding"/>
    <property type="evidence" value="ECO:0007669"/>
    <property type="project" value="UniProtKB-KW"/>
</dbReference>
<dbReference type="InterPro" id="IPR013785">
    <property type="entry name" value="Aldolase_TIM"/>
</dbReference>
<proteinExistence type="predicted"/>
<dbReference type="Pfam" id="PF13186">
    <property type="entry name" value="SPASM"/>
    <property type="match status" value="1"/>
</dbReference>
<dbReference type="GO" id="GO:0003824">
    <property type="term" value="F:catalytic activity"/>
    <property type="evidence" value="ECO:0007669"/>
    <property type="project" value="InterPro"/>
</dbReference>
<evidence type="ECO:0000256" key="2">
    <source>
        <dbReference type="ARBA" id="ARBA00022485"/>
    </source>
</evidence>
<reference evidence="8" key="1">
    <citation type="submission" date="2019-04" db="EMBL/GenBank/DDBJ databases">
        <title>Evolution of Biomass-Degrading Anaerobic Consortia Revealed by Metagenomics.</title>
        <authorList>
            <person name="Peng X."/>
        </authorList>
    </citation>
    <scope>NUCLEOTIDE SEQUENCE</scope>
    <source>
        <strain evidence="8">SIG240</strain>
    </source>
</reference>
<evidence type="ECO:0000313" key="8">
    <source>
        <dbReference type="EMBL" id="MBE6091610.1"/>
    </source>
</evidence>
<evidence type="ECO:0000313" key="9">
    <source>
        <dbReference type="Proteomes" id="UP000761380"/>
    </source>
</evidence>
<comment type="caution">
    <text evidence="8">The sequence shown here is derived from an EMBL/GenBank/DDBJ whole genome shotgun (WGS) entry which is preliminary data.</text>
</comment>
<dbReference type="InterPro" id="IPR050377">
    <property type="entry name" value="Radical_SAM_PqqE_MftC-like"/>
</dbReference>
<dbReference type="CDD" id="cd01335">
    <property type="entry name" value="Radical_SAM"/>
    <property type="match status" value="1"/>
</dbReference>
<organism evidence="8 9">
    <name type="scientific">Selenomonas ruminantium</name>
    <dbReference type="NCBI Taxonomy" id="971"/>
    <lineage>
        <taxon>Bacteria</taxon>
        <taxon>Bacillati</taxon>
        <taxon>Bacillota</taxon>
        <taxon>Negativicutes</taxon>
        <taxon>Selenomonadales</taxon>
        <taxon>Selenomonadaceae</taxon>
        <taxon>Selenomonas</taxon>
    </lineage>
</organism>
<dbReference type="InterPro" id="IPR007197">
    <property type="entry name" value="rSAM"/>
</dbReference>
<evidence type="ECO:0000259" key="7">
    <source>
        <dbReference type="PROSITE" id="PS51918"/>
    </source>
</evidence>
<dbReference type="NCBIfam" id="TIGR04085">
    <property type="entry name" value="rSAM_more_4Fe4S"/>
    <property type="match status" value="1"/>
</dbReference>
<accession>A0A927ZTL9</accession>
<dbReference type="InterPro" id="IPR023885">
    <property type="entry name" value="4Fe4S-binding_SPASM_dom"/>
</dbReference>
<feature type="domain" description="Radical SAM core" evidence="7">
    <location>
        <begin position="23"/>
        <end position="239"/>
    </location>
</feature>
<evidence type="ECO:0000256" key="4">
    <source>
        <dbReference type="ARBA" id="ARBA00022723"/>
    </source>
</evidence>
<dbReference type="SFLD" id="SFLDS00029">
    <property type="entry name" value="Radical_SAM"/>
    <property type="match status" value="1"/>
</dbReference>
<dbReference type="GO" id="GO:0046872">
    <property type="term" value="F:metal ion binding"/>
    <property type="evidence" value="ECO:0007669"/>
    <property type="project" value="UniProtKB-KW"/>
</dbReference>
<keyword evidence="5" id="KW-0408">Iron</keyword>
<keyword evidence="3" id="KW-0949">S-adenosyl-L-methionine</keyword>
<evidence type="ECO:0000256" key="1">
    <source>
        <dbReference type="ARBA" id="ARBA00001966"/>
    </source>
</evidence>
<dbReference type="PANTHER" id="PTHR11228:SF35">
    <property type="entry name" value="MOLYBDENUM COFACTOR BIOSYNTHESIS PROTEIN A-RELATED"/>
    <property type="match status" value="1"/>
</dbReference>